<name>A0AAN7MJU9_MYCAM</name>
<accession>A0AAN7MJU9</accession>
<dbReference type="Proteomes" id="UP001333110">
    <property type="component" value="Unassembled WGS sequence"/>
</dbReference>
<evidence type="ECO:0000313" key="1">
    <source>
        <dbReference type="EMBL" id="KAK4807089.1"/>
    </source>
</evidence>
<evidence type="ECO:0000313" key="2">
    <source>
        <dbReference type="Proteomes" id="UP001333110"/>
    </source>
</evidence>
<sequence>MSPLQGHKSCQQTCSSVGYSPWVHRSCQEPAPARALHGVTASFGCIHLLQHGILHGLQSLGTSPDYHEFSNMMESGLATTSSSSLRTLGRISLGPMDFCMFRFLMCSRTGSFPTFAFLRFRVLSILFTWPISLKMMNSMRTWLLQPRLPPILTSLISSSVLVSNRSSNASPLIGIKNLSSTHSKSLLNRLQLLCRFSSRCQVDRNPPAGSGPASTILPVVEAKYTKSSQSFPLRLEKSRQDVLHLYSLSRQGTQLRQR</sequence>
<comment type="caution">
    <text evidence="1">The sequence shown here is derived from an EMBL/GenBank/DDBJ whole genome shotgun (WGS) entry which is preliminary data.</text>
</comment>
<proteinExistence type="predicted"/>
<dbReference type="EMBL" id="JAUNZN010000032">
    <property type="protein sequence ID" value="KAK4807089.1"/>
    <property type="molecule type" value="Genomic_DNA"/>
</dbReference>
<organism evidence="1 2">
    <name type="scientific">Mycteria americana</name>
    <name type="common">Wood stork</name>
    <dbReference type="NCBI Taxonomy" id="33587"/>
    <lineage>
        <taxon>Eukaryota</taxon>
        <taxon>Metazoa</taxon>
        <taxon>Chordata</taxon>
        <taxon>Craniata</taxon>
        <taxon>Vertebrata</taxon>
        <taxon>Euteleostomi</taxon>
        <taxon>Archelosauria</taxon>
        <taxon>Archosauria</taxon>
        <taxon>Dinosauria</taxon>
        <taxon>Saurischia</taxon>
        <taxon>Theropoda</taxon>
        <taxon>Coelurosauria</taxon>
        <taxon>Aves</taxon>
        <taxon>Neognathae</taxon>
        <taxon>Neoaves</taxon>
        <taxon>Aequornithes</taxon>
        <taxon>Ciconiiformes</taxon>
        <taxon>Ciconiidae</taxon>
        <taxon>Mycteria</taxon>
    </lineage>
</organism>
<reference evidence="1 2" key="1">
    <citation type="journal article" date="2023" name="J. Hered.">
        <title>Chromosome-level genome of the wood stork (Mycteria americana) provides insight into avian chromosome evolution.</title>
        <authorList>
            <person name="Flamio R. Jr."/>
            <person name="Ramstad K.M."/>
        </authorList>
    </citation>
    <scope>NUCLEOTIDE SEQUENCE [LARGE SCALE GENOMIC DNA]</scope>
    <source>
        <strain evidence="1">JAX WOST 10</strain>
    </source>
</reference>
<dbReference type="AlphaFoldDB" id="A0AAN7MJU9"/>
<protein>
    <submittedName>
        <fullName evidence="1">Uncharacterized protein</fullName>
    </submittedName>
</protein>
<gene>
    <name evidence="1" type="ORF">QYF61_018430</name>
</gene>
<keyword evidence="2" id="KW-1185">Reference proteome</keyword>